<organism evidence="16 17">
    <name type="scientific">Flaviflexus ciconiae</name>
    <dbReference type="NCBI Taxonomy" id="2496867"/>
    <lineage>
        <taxon>Bacteria</taxon>
        <taxon>Bacillati</taxon>
        <taxon>Actinomycetota</taxon>
        <taxon>Actinomycetes</taxon>
        <taxon>Actinomycetales</taxon>
        <taxon>Actinomycetaceae</taxon>
        <taxon>Flaviflexus</taxon>
    </lineage>
</organism>
<evidence type="ECO:0000256" key="9">
    <source>
        <dbReference type="ARBA" id="ARBA00023306"/>
    </source>
</evidence>
<dbReference type="InterPro" id="IPR005215">
    <property type="entry name" value="Trig_fac"/>
</dbReference>
<evidence type="ECO:0000256" key="4">
    <source>
        <dbReference type="ARBA" id="ARBA00016902"/>
    </source>
</evidence>
<feature type="domain" description="Trigger factor ribosome-binding bacterial" evidence="14">
    <location>
        <begin position="8"/>
        <end position="156"/>
    </location>
</feature>
<dbReference type="GO" id="GO:0044183">
    <property type="term" value="F:protein folding chaperone"/>
    <property type="evidence" value="ECO:0007669"/>
    <property type="project" value="TreeGrafter"/>
</dbReference>
<keyword evidence="7 11" id="KW-0143">Chaperone</keyword>
<evidence type="ECO:0000256" key="2">
    <source>
        <dbReference type="ARBA" id="ARBA00005464"/>
    </source>
</evidence>
<reference evidence="16 17" key="1">
    <citation type="submission" date="2018-12" db="EMBL/GenBank/DDBJ databases">
        <title>Complete genome sequence of Flaviflexus sp. H23T48.</title>
        <authorList>
            <person name="Bae J.-W."/>
            <person name="Lee J.-Y."/>
        </authorList>
    </citation>
    <scope>NUCLEOTIDE SEQUENCE [LARGE SCALE GENOMIC DNA]</scope>
    <source>
        <strain evidence="16 17">H23T48</strain>
    </source>
</reference>
<comment type="domain">
    <text evidence="11">Consists of 3 domains; the N-terminus binds the ribosome, the middle domain has PPIase activity, while the C-terminus has intrinsic chaperone activity on its own.</text>
</comment>
<keyword evidence="6 11" id="KW-0697">Rotamase</keyword>
<evidence type="ECO:0000313" key="17">
    <source>
        <dbReference type="Proteomes" id="UP000280344"/>
    </source>
</evidence>
<keyword evidence="8 11" id="KW-0413">Isomerase</keyword>
<dbReference type="InterPro" id="IPR008881">
    <property type="entry name" value="Trigger_fac_ribosome-bd_bac"/>
</dbReference>
<evidence type="ECO:0000256" key="10">
    <source>
        <dbReference type="ARBA" id="ARBA00029986"/>
    </source>
</evidence>
<dbReference type="InterPro" id="IPR046357">
    <property type="entry name" value="PPIase_dom_sf"/>
</dbReference>
<dbReference type="SUPFAM" id="SSF102735">
    <property type="entry name" value="Trigger factor ribosome-binding domain"/>
    <property type="match status" value="1"/>
</dbReference>
<evidence type="ECO:0000256" key="1">
    <source>
        <dbReference type="ARBA" id="ARBA00000971"/>
    </source>
</evidence>
<sequence length="554" mass="60014">MTGVTFVKSNVEQLEPTRVKISVDVEYDELKPAVDAAAKKLSQQVNIPGFRRGKVPTRVLESHIGRPAIIEQAVNDSLDGYYQQAIVENELDPIGQPEVDITTWPNMEGAPGGTLVVEISVDTRPEINLPDLSTITLTTDKPVVTDEDVDASLTEMRERFATLKSVERPVQANDYVSIDMEAKIGDEVVDSVSGISYQLGSGKLLEGIDEALEGLQADETTTFKSTLAGGDHEGEEADVTVTVQSVKESELPEADDDFAQLASEFDTIDEFKADLRASVEKTKLTDTVYAARDLLLEELNKQLDVPVPSRIIDAEIKRHLEAEGKEVGDPHGDEIREDTEKQFRDQMILDAIVEKLEVEIGQDELLEFMVQQAQMYNIEPNQFIQAAAQTNQVSAFAGELTRNKALILSLREVKVVDQDGEAIDVKSVIDENEGVDEDVEAGAMAAAAATDEPVAAEEDTAVVEAEVVEEKAEEAAEPEAPAKKAPAKKAPAKKPAAKKADNKAEDATEAEAKEKAPAKKAPAKKAPAKKPAAKKPAAKKAPAKKADKAETDEK</sequence>
<dbReference type="InterPro" id="IPR008880">
    <property type="entry name" value="Trigger_fac_C"/>
</dbReference>
<dbReference type="InterPro" id="IPR027304">
    <property type="entry name" value="Trigger_fact/SurA_dom_sf"/>
</dbReference>
<keyword evidence="9 11" id="KW-0131">Cell cycle</keyword>
<evidence type="ECO:0000256" key="6">
    <source>
        <dbReference type="ARBA" id="ARBA00023110"/>
    </source>
</evidence>
<dbReference type="SUPFAM" id="SSF54534">
    <property type="entry name" value="FKBP-like"/>
    <property type="match status" value="1"/>
</dbReference>
<dbReference type="GO" id="GO:0051083">
    <property type="term" value="P:'de novo' cotranslational protein folding"/>
    <property type="evidence" value="ECO:0007669"/>
    <property type="project" value="TreeGrafter"/>
</dbReference>
<feature type="domain" description="PPIase FKBP-type" evidence="13">
    <location>
        <begin position="168"/>
        <end position="224"/>
    </location>
</feature>
<dbReference type="InterPro" id="IPR001179">
    <property type="entry name" value="PPIase_FKBP_dom"/>
</dbReference>
<evidence type="ECO:0000256" key="11">
    <source>
        <dbReference type="HAMAP-Rule" id="MF_00303"/>
    </source>
</evidence>
<dbReference type="GO" id="GO:0051301">
    <property type="term" value="P:cell division"/>
    <property type="evidence" value="ECO:0007669"/>
    <property type="project" value="UniProtKB-KW"/>
</dbReference>
<feature type="compositionally biased region" description="Basic and acidic residues" evidence="12">
    <location>
        <begin position="544"/>
        <end position="554"/>
    </location>
</feature>
<feature type="compositionally biased region" description="Basic residues" evidence="12">
    <location>
        <begin position="521"/>
        <end position="543"/>
    </location>
</feature>
<feature type="compositionally biased region" description="Basic and acidic residues" evidence="12">
    <location>
        <begin position="498"/>
        <end position="517"/>
    </location>
</feature>
<dbReference type="InterPro" id="IPR037041">
    <property type="entry name" value="Trigger_fac_C_sf"/>
</dbReference>
<dbReference type="Gene3D" id="3.10.50.40">
    <property type="match status" value="1"/>
</dbReference>
<comment type="function">
    <text evidence="11">Involved in protein export. Acts as a chaperone by maintaining the newly synthesized protein in an open conformation. Functions as a peptidyl-prolyl cis-trans isomerase.</text>
</comment>
<dbReference type="SUPFAM" id="SSF109998">
    <property type="entry name" value="Triger factor/SurA peptide-binding domain-like"/>
    <property type="match status" value="1"/>
</dbReference>
<proteinExistence type="inferred from homology"/>
<evidence type="ECO:0000313" key="16">
    <source>
        <dbReference type="EMBL" id="AZQ76998.1"/>
    </source>
</evidence>
<dbReference type="GO" id="GO:0005737">
    <property type="term" value="C:cytoplasm"/>
    <property type="evidence" value="ECO:0007669"/>
    <property type="project" value="UniProtKB-SubCell"/>
</dbReference>
<accession>A0A3S9PXD9</accession>
<keyword evidence="5 11" id="KW-0132">Cell division</keyword>
<dbReference type="Proteomes" id="UP000280344">
    <property type="component" value="Chromosome"/>
</dbReference>
<comment type="catalytic activity">
    <reaction evidence="1 11">
        <text>[protein]-peptidylproline (omega=180) = [protein]-peptidylproline (omega=0)</text>
        <dbReference type="Rhea" id="RHEA:16237"/>
        <dbReference type="Rhea" id="RHEA-COMP:10747"/>
        <dbReference type="Rhea" id="RHEA-COMP:10748"/>
        <dbReference type="ChEBI" id="CHEBI:83833"/>
        <dbReference type="ChEBI" id="CHEBI:83834"/>
        <dbReference type="EC" id="5.2.1.8"/>
    </reaction>
</comment>
<dbReference type="GO" id="GO:0003755">
    <property type="term" value="F:peptidyl-prolyl cis-trans isomerase activity"/>
    <property type="evidence" value="ECO:0007669"/>
    <property type="project" value="UniProtKB-UniRule"/>
</dbReference>
<dbReference type="GO" id="GO:0043022">
    <property type="term" value="F:ribosome binding"/>
    <property type="evidence" value="ECO:0007669"/>
    <property type="project" value="TreeGrafter"/>
</dbReference>
<name>A0A3S9PXD9_9ACTO</name>
<feature type="compositionally biased region" description="Basic residues" evidence="12">
    <location>
        <begin position="485"/>
        <end position="497"/>
    </location>
</feature>
<evidence type="ECO:0000259" key="14">
    <source>
        <dbReference type="Pfam" id="PF05697"/>
    </source>
</evidence>
<dbReference type="AlphaFoldDB" id="A0A3S9PXD9"/>
<dbReference type="GO" id="GO:0043335">
    <property type="term" value="P:protein unfolding"/>
    <property type="evidence" value="ECO:0007669"/>
    <property type="project" value="TreeGrafter"/>
</dbReference>
<keyword evidence="11" id="KW-0963">Cytoplasm</keyword>
<dbReference type="EMBL" id="CP034593">
    <property type="protein sequence ID" value="AZQ76998.1"/>
    <property type="molecule type" value="Genomic_DNA"/>
</dbReference>
<protein>
    <recommendedName>
        <fullName evidence="4 11">Trigger factor</fullName>
        <shortName evidence="11">TF</shortName>
        <ecNumber evidence="3 11">5.2.1.8</ecNumber>
    </recommendedName>
    <alternativeName>
        <fullName evidence="10 11">PPIase</fullName>
    </alternativeName>
</protein>
<dbReference type="HAMAP" id="MF_00303">
    <property type="entry name" value="Trigger_factor_Tig"/>
    <property type="match status" value="1"/>
</dbReference>
<feature type="region of interest" description="Disordered" evidence="12">
    <location>
        <begin position="467"/>
        <end position="554"/>
    </location>
</feature>
<dbReference type="PANTHER" id="PTHR30560:SF3">
    <property type="entry name" value="TRIGGER FACTOR-LIKE PROTEIN TIG, CHLOROPLASTIC"/>
    <property type="match status" value="1"/>
</dbReference>
<dbReference type="NCBIfam" id="TIGR00115">
    <property type="entry name" value="tig"/>
    <property type="match status" value="1"/>
</dbReference>
<dbReference type="OrthoDB" id="9767721at2"/>
<dbReference type="Gene3D" id="3.30.70.1050">
    <property type="entry name" value="Trigger factor ribosome-binding domain"/>
    <property type="match status" value="1"/>
</dbReference>
<evidence type="ECO:0000256" key="7">
    <source>
        <dbReference type="ARBA" id="ARBA00023186"/>
    </source>
</evidence>
<dbReference type="Gene3D" id="1.10.3120.10">
    <property type="entry name" value="Trigger factor, C-terminal domain"/>
    <property type="match status" value="1"/>
</dbReference>
<dbReference type="GO" id="GO:0015031">
    <property type="term" value="P:protein transport"/>
    <property type="evidence" value="ECO:0007669"/>
    <property type="project" value="UniProtKB-UniRule"/>
</dbReference>
<evidence type="ECO:0000256" key="12">
    <source>
        <dbReference type="SAM" id="MobiDB-lite"/>
    </source>
</evidence>
<dbReference type="InterPro" id="IPR036611">
    <property type="entry name" value="Trigger_fac_ribosome-bd_sf"/>
</dbReference>
<dbReference type="Pfam" id="PF05698">
    <property type="entry name" value="Trigger_C"/>
    <property type="match status" value="1"/>
</dbReference>
<evidence type="ECO:0000256" key="5">
    <source>
        <dbReference type="ARBA" id="ARBA00022618"/>
    </source>
</evidence>
<keyword evidence="17" id="KW-1185">Reference proteome</keyword>
<comment type="similarity">
    <text evidence="2 11">Belongs to the FKBP-type PPIase family. Tig subfamily.</text>
</comment>
<evidence type="ECO:0000256" key="3">
    <source>
        <dbReference type="ARBA" id="ARBA00013194"/>
    </source>
</evidence>
<dbReference type="PANTHER" id="PTHR30560">
    <property type="entry name" value="TRIGGER FACTOR CHAPERONE AND PEPTIDYL-PROLYL CIS/TRANS ISOMERASE"/>
    <property type="match status" value="1"/>
</dbReference>
<evidence type="ECO:0000259" key="13">
    <source>
        <dbReference type="Pfam" id="PF00254"/>
    </source>
</evidence>
<comment type="subcellular location">
    <subcellularLocation>
        <location evidence="11">Cytoplasm</location>
    </subcellularLocation>
    <text evidence="11">About half TF is bound to the ribosome near the polypeptide exit tunnel while the other half is free in the cytoplasm.</text>
</comment>
<dbReference type="Pfam" id="PF00254">
    <property type="entry name" value="FKBP_C"/>
    <property type="match status" value="1"/>
</dbReference>
<evidence type="ECO:0000256" key="8">
    <source>
        <dbReference type="ARBA" id="ARBA00023235"/>
    </source>
</evidence>
<dbReference type="Pfam" id="PF05697">
    <property type="entry name" value="Trigger_N"/>
    <property type="match status" value="1"/>
</dbReference>
<gene>
    <name evidence="11" type="primary">tig</name>
    <name evidence="16" type="ORF">EJ997_06250</name>
</gene>
<dbReference type="EC" id="5.2.1.8" evidence="3 11"/>
<dbReference type="KEGG" id="flh:EJ997_06250"/>
<evidence type="ECO:0000259" key="15">
    <source>
        <dbReference type="Pfam" id="PF05698"/>
    </source>
</evidence>
<feature type="domain" description="Trigger factor C-terminal" evidence="15">
    <location>
        <begin position="267"/>
        <end position="406"/>
    </location>
</feature>